<dbReference type="Proteomes" id="UP000886595">
    <property type="component" value="Unassembled WGS sequence"/>
</dbReference>
<name>A0A8X7TW91_BRACI</name>
<dbReference type="OrthoDB" id="10071778at2759"/>
<evidence type="ECO:0000313" key="1">
    <source>
        <dbReference type="EMBL" id="KAG2256712.1"/>
    </source>
</evidence>
<accession>A0A8X7TW91</accession>
<evidence type="ECO:0000313" key="2">
    <source>
        <dbReference type="Proteomes" id="UP000886595"/>
    </source>
</evidence>
<organism evidence="1 2">
    <name type="scientific">Brassica carinata</name>
    <name type="common">Ethiopian mustard</name>
    <name type="synonym">Abyssinian cabbage</name>
    <dbReference type="NCBI Taxonomy" id="52824"/>
    <lineage>
        <taxon>Eukaryota</taxon>
        <taxon>Viridiplantae</taxon>
        <taxon>Streptophyta</taxon>
        <taxon>Embryophyta</taxon>
        <taxon>Tracheophyta</taxon>
        <taxon>Spermatophyta</taxon>
        <taxon>Magnoliopsida</taxon>
        <taxon>eudicotyledons</taxon>
        <taxon>Gunneridae</taxon>
        <taxon>Pentapetalae</taxon>
        <taxon>rosids</taxon>
        <taxon>malvids</taxon>
        <taxon>Brassicales</taxon>
        <taxon>Brassicaceae</taxon>
        <taxon>Brassiceae</taxon>
        <taxon>Brassica</taxon>
    </lineage>
</organism>
<dbReference type="InterPro" id="IPR016024">
    <property type="entry name" value="ARM-type_fold"/>
</dbReference>
<proteinExistence type="predicted"/>
<dbReference type="AlphaFoldDB" id="A0A8X7TW91"/>
<dbReference type="InterPro" id="IPR011989">
    <property type="entry name" value="ARM-like"/>
</dbReference>
<feature type="non-terminal residue" evidence="1">
    <location>
        <position position="59"/>
    </location>
</feature>
<protein>
    <submittedName>
        <fullName evidence="1">Uncharacterized protein</fullName>
    </submittedName>
</protein>
<dbReference type="Gene3D" id="1.25.10.10">
    <property type="entry name" value="Leucine-rich Repeat Variant"/>
    <property type="match status" value="1"/>
</dbReference>
<gene>
    <name evidence="1" type="ORF">Bca52824_076006</name>
</gene>
<sequence>IPKNSMYTLLQPHLDVLLFEIIFPLMCFNNDDQVLWDEDPHEYVRKGYGCVGCRAVRQH</sequence>
<dbReference type="EMBL" id="JAAMPC010000015">
    <property type="protein sequence ID" value="KAG2256712.1"/>
    <property type="molecule type" value="Genomic_DNA"/>
</dbReference>
<comment type="caution">
    <text evidence="1">The sequence shown here is derived from an EMBL/GenBank/DDBJ whole genome shotgun (WGS) entry which is preliminary data.</text>
</comment>
<reference evidence="1 2" key="1">
    <citation type="submission" date="2020-02" db="EMBL/GenBank/DDBJ databases">
        <authorList>
            <person name="Ma Q."/>
            <person name="Huang Y."/>
            <person name="Song X."/>
            <person name="Pei D."/>
        </authorList>
    </citation>
    <scope>NUCLEOTIDE SEQUENCE [LARGE SCALE GENOMIC DNA]</scope>
    <source>
        <strain evidence="1">Sxm20200214</strain>
        <tissue evidence="1">Leaf</tissue>
    </source>
</reference>
<dbReference type="SUPFAM" id="SSF48371">
    <property type="entry name" value="ARM repeat"/>
    <property type="match status" value="1"/>
</dbReference>
<keyword evidence="2" id="KW-1185">Reference proteome</keyword>